<evidence type="ECO:0000256" key="3">
    <source>
        <dbReference type="ARBA" id="ARBA00022692"/>
    </source>
</evidence>
<evidence type="ECO:0000256" key="6">
    <source>
        <dbReference type="SAM" id="Phobius"/>
    </source>
</evidence>
<keyword evidence="2" id="KW-0813">Transport</keyword>
<comment type="subcellular location">
    <subcellularLocation>
        <location evidence="1">Membrane</location>
        <topology evidence="1">Multi-pass membrane protein</topology>
    </subcellularLocation>
</comment>
<evidence type="ECO:0000256" key="4">
    <source>
        <dbReference type="ARBA" id="ARBA00022989"/>
    </source>
</evidence>
<dbReference type="Proteomes" id="UP000708208">
    <property type="component" value="Unassembled WGS sequence"/>
</dbReference>
<accession>A0A8J2MH22</accession>
<keyword evidence="9" id="KW-1185">Reference proteome</keyword>
<evidence type="ECO:0000259" key="7">
    <source>
        <dbReference type="Pfam" id="PF01545"/>
    </source>
</evidence>
<dbReference type="InterPro" id="IPR040177">
    <property type="entry name" value="SLC30A9"/>
</dbReference>
<feature type="transmembrane region" description="Helical" evidence="6">
    <location>
        <begin position="398"/>
        <end position="420"/>
    </location>
</feature>
<dbReference type="AlphaFoldDB" id="A0A8J2MH22"/>
<evidence type="ECO:0000256" key="5">
    <source>
        <dbReference type="ARBA" id="ARBA00023136"/>
    </source>
</evidence>
<feature type="transmembrane region" description="Helical" evidence="6">
    <location>
        <begin position="307"/>
        <end position="329"/>
    </location>
</feature>
<dbReference type="OrthoDB" id="435980at2759"/>
<evidence type="ECO:0000256" key="2">
    <source>
        <dbReference type="ARBA" id="ARBA00022448"/>
    </source>
</evidence>
<dbReference type="GO" id="GO:0008324">
    <property type="term" value="F:monoatomic cation transmembrane transporter activity"/>
    <property type="evidence" value="ECO:0007669"/>
    <property type="project" value="InterPro"/>
</dbReference>
<evidence type="ECO:0000256" key="1">
    <source>
        <dbReference type="ARBA" id="ARBA00004141"/>
    </source>
</evidence>
<dbReference type="InterPro" id="IPR002524">
    <property type="entry name" value="Cation_efflux"/>
</dbReference>
<dbReference type="GO" id="GO:0006829">
    <property type="term" value="P:zinc ion transport"/>
    <property type="evidence" value="ECO:0007669"/>
    <property type="project" value="InterPro"/>
</dbReference>
<feature type="domain" description="Cation efflux protein transmembrane" evidence="7">
    <location>
        <begin position="239"/>
        <end position="448"/>
    </location>
</feature>
<gene>
    <name evidence="8" type="ORF">AFUS01_LOCUS47363</name>
</gene>
<dbReference type="InterPro" id="IPR058533">
    <property type="entry name" value="Cation_efflux_TM"/>
</dbReference>
<organism evidence="8 9">
    <name type="scientific">Allacma fusca</name>
    <dbReference type="NCBI Taxonomy" id="39272"/>
    <lineage>
        <taxon>Eukaryota</taxon>
        <taxon>Metazoa</taxon>
        <taxon>Ecdysozoa</taxon>
        <taxon>Arthropoda</taxon>
        <taxon>Hexapoda</taxon>
        <taxon>Collembola</taxon>
        <taxon>Symphypleona</taxon>
        <taxon>Sminthuridae</taxon>
        <taxon>Allacma</taxon>
    </lineage>
</organism>
<feature type="transmembrane region" description="Helical" evidence="6">
    <location>
        <begin position="341"/>
        <end position="363"/>
    </location>
</feature>
<dbReference type="NCBIfam" id="TIGR01297">
    <property type="entry name" value="CDF"/>
    <property type="match status" value="1"/>
</dbReference>
<protein>
    <recommendedName>
        <fullName evidence="7">Cation efflux protein transmembrane domain-containing protein</fullName>
    </recommendedName>
</protein>
<keyword evidence="3 6" id="KW-0812">Transmembrane</keyword>
<dbReference type="GO" id="GO:0005783">
    <property type="term" value="C:endoplasmic reticulum"/>
    <property type="evidence" value="ECO:0007669"/>
    <property type="project" value="TreeGrafter"/>
</dbReference>
<dbReference type="GO" id="GO:0006882">
    <property type="term" value="P:intracellular zinc ion homeostasis"/>
    <property type="evidence" value="ECO:0007669"/>
    <property type="project" value="TreeGrafter"/>
</dbReference>
<comment type="caution">
    <text evidence="8">The sequence shown here is derived from an EMBL/GenBank/DDBJ whole genome shotgun (WGS) entry which is preliminary data.</text>
</comment>
<sequence>MATPSRILISFSRFQESGLTLRKLKAKHFPWNSKCGLRTCQVLLDKEKPPVGNEKEPEVSKGQVLKPIDLHVQGTGNLPNSAPPVQIIPDSFSAKKEKIVQGLEAQLQAQQQAPAPGGRKPRYMSLDRNFVTPLRAMSEFLLTPKNLEGMRKTLRRSAHADEPPITVYWRKDVEAKALEVWGSREVLDSERHKRERETAELQEASFELRKIMKQYRKTYPDNEKTTTLSNLLSGSGKIVITAVAINGTNFVIKLIAWILTGSHCLFAEAIHSLADTINQLILVYGIHKSTQSANMVHPYGYANMRHVASLVSGVGIFCVGAGLSLYHGIIGLLTLAPLESLYYAFFVLGGSLVSEGATLIMAVNSVRKRCRELNVSFKDFIFRSVDPAINVVIMEDSAAVAGVIVAGACMGLTVMTGSAIPDAVGSLIIGGILGGVASFIIYTNGTALVGRSIPRESLNRINNELEQDVMIRAIHDVKGIDMGNSLVRYKAEVDFDGRELTRAYLDKGNVLQMLEEVKAIQNQEELETFMLKHGEAIVDTLGAEIDRIEQKLKKGHPEIRHCDLEIL</sequence>
<dbReference type="GO" id="GO:0016020">
    <property type="term" value="C:membrane"/>
    <property type="evidence" value="ECO:0007669"/>
    <property type="project" value="UniProtKB-SubCell"/>
</dbReference>
<evidence type="ECO:0000313" key="8">
    <source>
        <dbReference type="EMBL" id="CAG7838386.1"/>
    </source>
</evidence>
<dbReference type="PANTHER" id="PTHR13414">
    <property type="entry name" value="HUEL-CATION TRANSPORTER"/>
    <property type="match status" value="1"/>
</dbReference>
<dbReference type="Pfam" id="PF01545">
    <property type="entry name" value="Cation_efflux"/>
    <property type="match status" value="1"/>
</dbReference>
<keyword evidence="4 6" id="KW-1133">Transmembrane helix</keyword>
<dbReference type="EMBL" id="CAJVCH010571735">
    <property type="protein sequence ID" value="CAG7838386.1"/>
    <property type="molecule type" value="Genomic_DNA"/>
</dbReference>
<feature type="transmembrane region" description="Helical" evidence="6">
    <location>
        <begin position="238"/>
        <end position="259"/>
    </location>
</feature>
<proteinExistence type="predicted"/>
<keyword evidence="5 6" id="KW-0472">Membrane</keyword>
<name>A0A8J2MH22_9HEXA</name>
<reference evidence="8" key="1">
    <citation type="submission" date="2021-06" db="EMBL/GenBank/DDBJ databases">
        <authorList>
            <person name="Hodson N. C."/>
            <person name="Mongue J. A."/>
            <person name="Jaron S. K."/>
        </authorList>
    </citation>
    <scope>NUCLEOTIDE SEQUENCE</scope>
</reference>
<dbReference type="CDD" id="cd21078">
    <property type="entry name" value="NTD_ZNT9"/>
    <property type="match status" value="1"/>
</dbReference>
<evidence type="ECO:0000313" key="9">
    <source>
        <dbReference type="Proteomes" id="UP000708208"/>
    </source>
</evidence>
<dbReference type="PANTHER" id="PTHR13414:SF9">
    <property type="entry name" value="PROTON-COUPLED ZINC ANTIPORTER SLC30A9, MITOCHONDRIAL"/>
    <property type="match status" value="1"/>
</dbReference>
<feature type="transmembrane region" description="Helical" evidence="6">
    <location>
        <begin position="426"/>
        <end position="450"/>
    </location>
</feature>